<proteinExistence type="predicted"/>
<gene>
    <name evidence="1" type="ORF">KPL71_020453</name>
</gene>
<keyword evidence="2" id="KW-1185">Reference proteome</keyword>
<organism evidence="1 2">
    <name type="scientific">Citrus sinensis</name>
    <name type="common">Sweet orange</name>
    <name type="synonym">Citrus aurantium var. sinensis</name>
    <dbReference type="NCBI Taxonomy" id="2711"/>
    <lineage>
        <taxon>Eukaryota</taxon>
        <taxon>Viridiplantae</taxon>
        <taxon>Streptophyta</taxon>
        <taxon>Embryophyta</taxon>
        <taxon>Tracheophyta</taxon>
        <taxon>Spermatophyta</taxon>
        <taxon>Magnoliopsida</taxon>
        <taxon>eudicotyledons</taxon>
        <taxon>Gunneridae</taxon>
        <taxon>Pentapetalae</taxon>
        <taxon>rosids</taxon>
        <taxon>malvids</taxon>
        <taxon>Sapindales</taxon>
        <taxon>Rutaceae</taxon>
        <taxon>Aurantioideae</taxon>
        <taxon>Citrus</taxon>
    </lineage>
</organism>
<reference evidence="2" key="1">
    <citation type="journal article" date="2023" name="Hortic. Res.">
        <title>A chromosome-level phased genome enabling allele-level studies in sweet orange: a case study on citrus Huanglongbing tolerance.</title>
        <authorList>
            <person name="Wu B."/>
            <person name="Yu Q."/>
            <person name="Deng Z."/>
            <person name="Duan Y."/>
            <person name="Luo F."/>
            <person name="Gmitter F. Jr."/>
        </authorList>
    </citation>
    <scope>NUCLEOTIDE SEQUENCE [LARGE SCALE GENOMIC DNA]</scope>
    <source>
        <strain evidence="2">cv. Valencia</strain>
    </source>
</reference>
<sequence length="1155" mass="132004">MAVETTVLLVIVKLREVEKEIIDPALASQVRDSIKELKSLEGQEGNGLSPEFLRAVYLAEDTIDTFLKEIRKEFYRQQNHLVKAGIDLRSAYIKSRFSDKMKKLVGVIKEESSAMLEDAAALTSSKSRKKPELQGTRSSTKLPVENAAFNNASEAANSNKKTGMLDFILKDEVKDLAELILSDYPSPLHIPVVDVAGSAETPELWKIYSCDDIKNHFQCRAWFLVPPRLDKRELAINILNQFAPTDVELEEKLLESPQTVVHNYLIHKRYLVILTDVRTPDIWEIIKFLFPNSLSGSRVILSFREADAAMHRNLNFFGGDLNLSFKEMKARYPLHEAVVVRNDDDVNTIRPHISVAEILGPEAELVGLKDQLLRLAQLTMSSSSKYFLISVVGVAGSGKTTLVETIYNSSYIRQNFEYHAWANVDVSHDFDLRKVFINILEQVTRVKIAEELALNELESRLIRLFQSKRYLIVLDDVHLPGAWYELQRIFSPNTSSSGSRVILLTREAFVARAFSPSIILLQLRPLNVDESWELFLKKVGREKRALELLNLKEKIWKKCGGLPLAICVLGGLLSTNRQIQNSDWEKVIEGFTPGGKKKEKQIQHVEQVASDKDQSGSQDELPPSDNLDASSIWGLGYKYLSAHLKACLHYLCLFPKSHEIPVRRLLQLWLAERFVTPSEGEEMTPEDRARKDFEQLEQRNMIEVVKRRSDGRPKTCRVPSTLYDTFQNAEKMGFYRHHKEKSDSTSSLPELCIRRLSEHLDNQNNSVPPDECIEYLHSYLTFDKRMGDKPADEVGNLLNKTINRRGYRLLRVLDLEGVYKPVLPETVGKLQLLRYFGLRWTFLDSIPESVGDLPCLETLDLKHTNITSLPKSIWKVKTLRHLYMNDIYLQMSVQKPFVKYSLTNLQTLWCLLIGNKSPPLNWLESLRGLKKLGLSCHIASLGQIAKWIQDLTSLESLRLRSLNDFGEPSDLVIGPLNNHRALNELYLLGKLPEPLKLDKLPPNLRILTLSLSYLSEDPMPVLGQLKELNILRLFAHSFMGEEMTCGDGGFPKLRVLKLWVQKELREWTIGKEAMPELRELEIRCCKKMKKPIELEKLSSLKELTLTDMKKSFEYEVRGSMAKTVNIVINPPQGKNRHWGETESSARHHKLLLESN</sequence>
<dbReference type="EMBL" id="CM039176">
    <property type="protein sequence ID" value="KAH9713759.1"/>
    <property type="molecule type" value="Genomic_DNA"/>
</dbReference>
<evidence type="ECO:0000313" key="1">
    <source>
        <dbReference type="EMBL" id="KAH9713759.1"/>
    </source>
</evidence>
<accession>A0ACB8J7R7</accession>
<comment type="caution">
    <text evidence="1">The sequence shown here is derived from an EMBL/GenBank/DDBJ whole genome shotgun (WGS) entry which is preliminary data.</text>
</comment>
<dbReference type="Proteomes" id="UP000829398">
    <property type="component" value="Chromosome 7"/>
</dbReference>
<evidence type="ECO:0000313" key="2">
    <source>
        <dbReference type="Proteomes" id="UP000829398"/>
    </source>
</evidence>
<protein>
    <submittedName>
        <fullName evidence="1">Disease resistance RPP13-like protein 2</fullName>
    </submittedName>
</protein>
<name>A0ACB8J7R7_CITSI</name>